<dbReference type="Pfam" id="PF09994">
    <property type="entry name" value="T6SS_Tle1-like_cat"/>
    <property type="match status" value="2"/>
</dbReference>
<protein>
    <recommendedName>
        <fullName evidence="1">T6SS Phospholipase effector Tle1-like catalytic domain-containing protein</fullName>
    </recommendedName>
</protein>
<dbReference type="EMBL" id="CATZLL010000017">
    <property type="protein sequence ID" value="CAJ0820982.1"/>
    <property type="molecule type" value="Genomic_DNA"/>
</dbReference>
<evidence type="ECO:0000313" key="2">
    <source>
        <dbReference type="EMBL" id="CAJ0820982.1"/>
    </source>
</evidence>
<sequence>MGNPAVSMAPALAKSELLANSKKDLVRRAQALSCTLSEKNKPSCSTTVFLGMFFDGTGNNRDDDLPQNKQSNVVRLWMAHRDSEDKKSASPSAFFRSEYVPGVGTPFPLVGETQHEGAKATAGKAAAYGGQARIFWGLLQTLNALHRAVKNGPLVPDKDAGKLAAGWSSNPWSVETGRAGIKAKTKELAAILKGDPKPKLQQFTVSVFGFSRGAAQARAFCNAFYELLCEPAGAGHTLAGVPVRIIFLGIFDTVASVGVIGADLLTMEGHQAWANKALRIHPSIQRCVHYVASHEVRACFSLDSVRYKGVLPSNCVEVAYPGAHSDVGGGYRPNTQGRSSSPGVDSYNFLALVPCIHMYKEAFAAGVPLKPFDAMTAREKRNFTPSDQLLDDFNAYVGACKVSGSTEEVLNQCMDRYRFYRFRRLDSFVSTAKTQGAPADDAKFLELTNGHFQSQCKDFQRKYANAKRVADHDRDFAYYQWVKNGRQGTFTNTAPSMRDNLNKGFIKEDLDMWEAMHRVGETPPALVTLFDRYVHDSMAGFAQDGVDEFTINHRGHMRNRTVYDKGGE</sequence>
<proteinExistence type="predicted"/>
<feature type="domain" description="T6SS Phospholipase effector Tle1-like catalytic" evidence="1">
    <location>
        <begin position="241"/>
        <end position="348"/>
    </location>
</feature>
<dbReference type="PANTHER" id="PTHR33840">
    <property type="match status" value="1"/>
</dbReference>
<name>A0ABN9JUN4_9RALS</name>
<organism evidence="2 3">
    <name type="scientific">Ralstonia flaminis</name>
    <dbReference type="NCBI Taxonomy" id="3058597"/>
    <lineage>
        <taxon>Bacteria</taxon>
        <taxon>Pseudomonadati</taxon>
        <taxon>Pseudomonadota</taxon>
        <taxon>Betaproteobacteria</taxon>
        <taxon>Burkholderiales</taxon>
        <taxon>Burkholderiaceae</taxon>
        <taxon>Ralstonia</taxon>
    </lineage>
</organism>
<gene>
    <name evidence="2" type="ORF">LMG18101_04470</name>
</gene>
<dbReference type="InterPro" id="IPR018712">
    <property type="entry name" value="Tle1-like_cat"/>
</dbReference>
<feature type="domain" description="T6SS Phospholipase effector Tle1-like catalytic" evidence="1">
    <location>
        <begin position="53"/>
        <end position="222"/>
    </location>
</feature>
<dbReference type="Proteomes" id="UP001189757">
    <property type="component" value="Unassembled WGS sequence"/>
</dbReference>
<keyword evidence="3" id="KW-1185">Reference proteome</keyword>
<reference evidence="2 3" key="1">
    <citation type="submission" date="2023-07" db="EMBL/GenBank/DDBJ databases">
        <authorList>
            <person name="Peeters C."/>
        </authorList>
    </citation>
    <scope>NUCLEOTIDE SEQUENCE [LARGE SCALE GENOMIC DNA]</scope>
    <source>
        <strain evidence="2 3">LMG 18101</strain>
    </source>
</reference>
<dbReference type="PANTHER" id="PTHR33840:SF1">
    <property type="entry name" value="TLE1 PHOSPHOLIPASE DOMAIN-CONTAINING PROTEIN"/>
    <property type="match status" value="1"/>
</dbReference>
<evidence type="ECO:0000313" key="3">
    <source>
        <dbReference type="Proteomes" id="UP001189757"/>
    </source>
</evidence>
<evidence type="ECO:0000259" key="1">
    <source>
        <dbReference type="Pfam" id="PF09994"/>
    </source>
</evidence>
<accession>A0ABN9JUN4</accession>
<comment type="caution">
    <text evidence="2">The sequence shown here is derived from an EMBL/GenBank/DDBJ whole genome shotgun (WGS) entry which is preliminary data.</text>
</comment>